<feature type="region of interest" description="Disordered" evidence="2">
    <location>
        <begin position="2361"/>
        <end position="2416"/>
    </location>
</feature>
<dbReference type="GO" id="GO:0008270">
    <property type="term" value="F:zinc ion binding"/>
    <property type="evidence" value="ECO:0007669"/>
    <property type="project" value="UniProtKB-KW"/>
</dbReference>
<reference evidence="5 6" key="1">
    <citation type="submission" date="2016-02" db="EMBL/GenBank/DDBJ databases">
        <title>Genome analysis of coral dinoflagellate symbionts highlights evolutionary adaptations to a symbiotic lifestyle.</title>
        <authorList>
            <person name="Aranda M."/>
            <person name="Li Y."/>
            <person name="Liew Y.J."/>
            <person name="Baumgarten S."/>
            <person name="Simakov O."/>
            <person name="Wilson M."/>
            <person name="Piel J."/>
            <person name="Ashoor H."/>
            <person name="Bougouffa S."/>
            <person name="Bajic V.B."/>
            <person name="Ryu T."/>
            <person name="Ravasi T."/>
            <person name="Bayer T."/>
            <person name="Micklem G."/>
            <person name="Kim H."/>
            <person name="Bhak J."/>
            <person name="Lajeunesse T.C."/>
            <person name="Voolstra C.R."/>
        </authorList>
    </citation>
    <scope>NUCLEOTIDE SEQUENCE [LARGE SCALE GENOMIC DNA]</scope>
    <source>
        <strain evidence="5 6">CCMP2467</strain>
    </source>
</reference>
<keyword evidence="1" id="KW-0479">Metal-binding</keyword>
<dbReference type="SUPFAM" id="SSF56672">
    <property type="entry name" value="DNA/RNA polymerases"/>
    <property type="match status" value="2"/>
</dbReference>
<feature type="domain" description="Reverse transcriptase" evidence="4">
    <location>
        <begin position="1"/>
        <end position="196"/>
    </location>
</feature>
<dbReference type="OrthoDB" id="416454at2759"/>
<dbReference type="Proteomes" id="UP000186817">
    <property type="component" value="Unassembled WGS sequence"/>
</dbReference>
<dbReference type="Gene3D" id="3.90.550.20">
    <property type="match status" value="1"/>
</dbReference>
<accession>A0A1Q9DWT4</accession>
<feature type="region of interest" description="Disordered" evidence="2">
    <location>
        <begin position="1099"/>
        <end position="1132"/>
    </location>
</feature>
<dbReference type="InterPro" id="IPR043502">
    <property type="entry name" value="DNA/RNA_pol_sf"/>
</dbReference>
<feature type="domain" description="Reverse transcriptase" evidence="4">
    <location>
        <begin position="542"/>
        <end position="856"/>
    </location>
</feature>
<feature type="compositionally biased region" description="Polar residues" evidence="2">
    <location>
        <begin position="2106"/>
        <end position="2124"/>
    </location>
</feature>
<evidence type="ECO:0000259" key="3">
    <source>
        <dbReference type="PROSITE" id="PS50157"/>
    </source>
</evidence>
<keyword evidence="1" id="KW-0862">Zinc</keyword>
<organism evidence="5 6">
    <name type="scientific">Symbiodinium microadriaticum</name>
    <name type="common">Dinoflagellate</name>
    <name type="synonym">Zooxanthella microadriatica</name>
    <dbReference type="NCBI Taxonomy" id="2951"/>
    <lineage>
        <taxon>Eukaryota</taxon>
        <taxon>Sar</taxon>
        <taxon>Alveolata</taxon>
        <taxon>Dinophyceae</taxon>
        <taxon>Suessiales</taxon>
        <taxon>Symbiodiniaceae</taxon>
        <taxon>Symbiodinium</taxon>
    </lineage>
</organism>
<keyword evidence="1" id="KW-0863">Zinc-finger</keyword>
<protein>
    <submittedName>
        <fullName evidence="5">LINE-1 retrotransposable element ORF2 protein</fullName>
    </submittedName>
</protein>
<dbReference type="Gene3D" id="1.10.510.10">
    <property type="entry name" value="Transferase(Phosphotransferase) domain 1"/>
    <property type="match status" value="1"/>
</dbReference>
<dbReference type="SUPFAM" id="SSF56112">
    <property type="entry name" value="Protein kinase-like (PK-like)"/>
    <property type="match status" value="1"/>
</dbReference>
<evidence type="ECO:0000259" key="4">
    <source>
        <dbReference type="PROSITE" id="PS50878"/>
    </source>
</evidence>
<sequence>MASLSAATNFEHGDGDDEYLLNGNVTTKVPPSYDGRSSWFAYEDAIDALYDMTASDQAFSIATRRGIKQGCKLAPSLFAFATFLLFRRLGAQCDIAALQKILTMYADDTLLQTHFDDKEQLQEALQLCDLLLDQLTELGFKVNPEKSALLLQMHGGSAQQTRQGLVTTKQGEKFVQLPSGRLIALKSQVAYLGIIIFYQDYEMKSLRHRLQASKAALEEVAHAVRNSRAVTEKRRLSIWRITAWASAMYGLHVVGLTPQGLSQLESHMIFQLRFVLRSYSQETRETNQQFMQRNGFKAAKFSVLKRLQQFIKRQHKPGGNKLALLQYYLPRAETLYDSLTSLKADPKMNSTNQQQQHVCTECGSLFSGNVYLLLLELQQATAEFSVAGWYCISTTVLTVYQQVWSPAKTVQANKQALQQAVRQGLPIVMDMQKWATQHFFPKLPPPAQADSADTVLARRMWRARSTLQSKQELRNYATDVFGKYPRLQDNFVELPLLATTTLAKHIASIKPGKAVPKGAAPAAAWKICAQPVAEALSHYCSSLPPDETLEDGLLSADLCLIPKPGKPADKPTQLRPLGILRPDAKGLAGAAREMLAPYVVPFMKPLPQFAYLPGRGLSDAQSRVVQHLREVRQIGRSAKPSREDRKRGLGPPSLVGGITFALDLSQAFDTVSRQDILDQLQALSVEPSLVSLVHGLHHSSKYRLHAQGGYTEVETTTGIKQGCKLAPSLFSVLTGRLLHMLIDTFGLDAVQQHLTGYADDISVHKTIRSRRDLKLAHDLIQALLEAVGRLRLRVNPAKCSIMVRLSGTEAPSVTRRHTCWLPDASGELKKHWRLGPNKAYPAFRQEGKIKYLGIIISYSNYELLTLRHRLAEAGKKIQQVRKYIYNRRIASPAARLRVWFATVWATAVTGLPEVGLSPESARLLRGWYAQKLRSVLNQPAHITHVTTADLLQLHKLQDPVDKIIRRMKGRIAKLRKRSRAVTEAAADVALHSHILIDLDRILQEAQALPVATPATLEPAYRCHICQAAFDTAHGLRMHTAKMHRDSLSRFIPPIFDRELHAIRRQVRLLDHFAQARTWYSYKVRAGVFHIGAEVTSGDDAVRPTPASASDIKRVKEGGRSPVPDDADMTDKPQLKIPDMRGRAAEVVVVATGFLLHEEQLALLQHQVSIVFKFPKDAPMARSLMKAVREWQAEHKAGTAHPWGSCSHYTAASLLKELATIDEPPKKFCSADTRYLQKVVKELGPDLHESLVHMVSYCSARLSAKKEHVILDFRPVLNTVLARRLGRLKSLLDDPSMPAPAQLQSPPAEALRTLMAGNAAGQIIGKVNSSEVHACQSHPRFVIRTARQQDEVEWQRELSRLKRVPALSVITTIFATSGRSSLMPRLWPIPRGALRTTEVIRLKYDISAALEMLHRAHIVHADVHADNLMLRADPACFVLIDYSGCTGDSVYPLHLGYGASGYGGVTHRPPTLESPPAPVRTAHGDYFRLARTILKQLYIGLEPSKRKHSDKDSSLPSHLDKELRTWLARDQWPRPPNPISPFPPGTWKDSALSPSIILHALFWRANGEVKYDTATFTSPDSKFGNSNGTLVPEGVANDGMQGTGSWEKSVHDGGQQELDASLLRVGVELQCRGYRFLALFVQLRQRDQYGLSADDLSDQTIMSLQGNDPDLVDQLYSSKDCHFRPSIAVKAIGLLLGRARTEMMRSRPNSVHILVVCSWNVKGDFVHQEMHATAELCQARTLQEIGSIAARHSHKPRVLRRFLEPEAMDRPMPRTAFQTYIHDDMPGPREIFKERLPDFKRTFCNDEALFTTLTLHAGEHGAHLCVNLRQPAHRADIFRYIYHYTHGGLYIDIKFGFKVNFDYLLEIMARDWGLAQKEQCQERGLGPTQEGKLPSEFLLMAIGIKKDHIFQGIIYGQPRHPLFMRAIAHAFSKDIFAKIANLEYMIFCKAFWKFLKDDMREEPRVGWNISPTYGPVYLLQEKHSQQLKNKKDMGNDGHYFVTASNITVAYTRCWEWQKGFKGDPVANERRATTMSQSLPQAVAAAMDARRDLGPDEASITNNSFEDIMEAIRNERHYSDISAEDVMRCIPRDPPPNRRPFNAFQAAENTTPSIPNMSEETASDTSDGPPPWEQQVEVENMAEVKYQGPVTIHTMVDPVPGPSFEDQANALPKRDKIIQICQSDEMFTWMHALATILVINEKAVLGGLKVSEQLKVWQDRIRILKKPPWIFAPLNLCKTIENTAWAEAMTARPVMGTDGLLTIAIGDGPTYKVLPKITSYFGVIAALFKKLWDQPEMHETLETDDNFEIVASTIKAIYDQTCRSCGVINRLIIYMQKDGKQVRKMRIDHEVGDTPAKLRLLRPKLADKRHTEDTGPVSEKGRKTTGPTPIKHGMTARGGTLRTGDPHPARGAGIDSPP</sequence>
<evidence type="ECO:0000256" key="2">
    <source>
        <dbReference type="SAM" id="MobiDB-lite"/>
    </source>
</evidence>
<gene>
    <name evidence="5" type="ORF">AK812_SmicGene17810</name>
</gene>
<dbReference type="EMBL" id="LSRX01000355">
    <property type="protein sequence ID" value="OLP99632.1"/>
    <property type="molecule type" value="Genomic_DNA"/>
</dbReference>
<dbReference type="InterPro" id="IPR013087">
    <property type="entry name" value="Znf_C2H2_type"/>
</dbReference>
<evidence type="ECO:0000256" key="1">
    <source>
        <dbReference type="PROSITE-ProRule" id="PRU00042"/>
    </source>
</evidence>
<feature type="domain" description="C2H2-type" evidence="3">
    <location>
        <begin position="1020"/>
        <end position="1048"/>
    </location>
</feature>
<feature type="region of interest" description="Disordered" evidence="2">
    <location>
        <begin position="2106"/>
        <end position="2131"/>
    </location>
</feature>
<dbReference type="Pfam" id="PF00078">
    <property type="entry name" value="RVT_1"/>
    <property type="match status" value="2"/>
</dbReference>
<dbReference type="InterPro" id="IPR011009">
    <property type="entry name" value="Kinase-like_dom_sf"/>
</dbReference>
<comment type="caution">
    <text evidence="5">The sequence shown here is derived from an EMBL/GenBank/DDBJ whole genome shotgun (WGS) entry which is preliminary data.</text>
</comment>
<dbReference type="PROSITE" id="PS50878">
    <property type="entry name" value="RT_POL"/>
    <property type="match status" value="2"/>
</dbReference>
<feature type="compositionally biased region" description="Basic and acidic residues" evidence="2">
    <location>
        <begin position="2362"/>
        <end position="2371"/>
    </location>
</feature>
<dbReference type="PROSITE" id="PS00028">
    <property type="entry name" value="ZINC_FINGER_C2H2_1"/>
    <property type="match status" value="1"/>
</dbReference>
<dbReference type="SUPFAM" id="SSF53448">
    <property type="entry name" value="Nucleotide-diphospho-sugar transferases"/>
    <property type="match status" value="1"/>
</dbReference>
<keyword evidence="6" id="KW-1185">Reference proteome</keyword>
<dbReference type="PANTHER" id="PTHR47027">
    <property type="entry name" value="REVERSE TRANSCRIPTASE DOMAIN-CONTAINING PROTEIN"/>
    <property type="match status" value="1"/>
</dbReference>
<dbReference type="PROSITE" id="PS50157">
    <property type="entry name" value="ZINC_FINGER_C2H2_2"/>
    <property type="match status" value="1"/>
</dbReference>
<proteinExistence type="predicted"/>
<evidence type="ECO:0000313" key="5">
    <source>
        <dbReference type="EMBL" id="OLP99632.1"/>
    </source>
</evidence>
<dbReference type="InterPro" id="IPR000477">
    <property type="entry name" value="RT_dom"/>
</dbReference>
<evidence type="ECO:0000313" key="6">
    <source>
        <dbReference type="Proteomes" id="UP000186817"/>
    </source>
</evidence>
<dbReference type="InterPro" id="IPR029044">
    <property type="entry name" value="Nucleotide-diphossugar_trans"/>
</dbReference>
<dbReference type="PANTHER" id="PTHR47027:SF20">
    <property type="entry name" value="REVERSE TRANSCRIPTASE-LIKE PROTEIN WITH RNA-DIRECTED DNA POLYMERASE DOMAIN"/>
    <property type="match status" value="1"/>
</dbReference>
<name>A0A1Q9DWT4_SYMMI</name>